<dbReference type="SUPFAM" id="SSF51206">
    <property type="entry name" value="cAMP-binding domain-like"/>
    <property type="match status" value="1"/>
</dbReference>
<accession>A0A1S7LL16</accession>
<dbReference type="EC" id="2.7.7.65" evidence="1"/>
<dbReference type="InterPro" id="IPR050469">
    <property type="entry name" value="Diguanylate_Cyclase"/>
</dbReference>
<dbReference type="InterPro" id="IPR018490">
    <property type="entry name" value="cNMP-bd_dom_sf"/>
</dbReference>
<dbReference type="PANTHER" id="PTHR45138">
    <property type="entry name" value="REGULATORY COMPONENTS OF SENSORY TRANSDUCTION SYSTEM"/>
    <property type="match status" value="1"/>
</dbReference>
<dbReference type="InterPro" id="IPR014710">
    <property type="entry name" value="RmlC-like_jellyroll"/>
</dbReference>
<sequence>MNVTQYRGEKFDDLHLFMGVGYESVSYALEDCMIRILEHNEILIDPDHPNDSLYVVLDGKLRVHLGKLHHEPFLELEEGSCVGELSIIDSAPASAYVVCEGGARVLVVDEDKVWSLIYSSHGVACNLLTILSKRMRHNNRVIIEGHDRQRTLENYAKVDPLTGIHNRRALDEALSRQLRRVAHSKNPLCLIMLDVDHFKNYNDTYGHQGGDVALVALAQNIAGHLRPGDIAARYGGEEFTVVLPDTRLEMAFKIAERLRKAVEAMDITDGTNTKLARVNISLGVAQTSTTITAVEPLIAAADAALYRAKNNGRNRVEVHTEEKAS</sequence>
<dbReference type="SUPFAM" id="SSF55073">
    <property type="entry name" value="Nucleotide cyclase"/>
    <property type="match status" value="1"/>
</dbReference>
<proteinExistence type="predicted"/>
<dbReference type="GO" id="GO:0052621">
    <property type="term" value="F:diguanylate cyclase activity"/>
    <property type="evidence" value="ECO:0007669"/>
    <property type="project" value="UniProtKB-EC"/>
</dbReference>
<evidence type="ECO:0000256" key="1">
    <source>
        <dbReference type="ARBA" id="ARBA00012528"/>
    </source>
</evidence>
<dbReference type="Pfam" id="PF00027">
    <property type="entry name" value="cNMP_binding"/>
    <property type="match status" value="1"/>
</dbReference>
<gene>
    <name evidence="5" type="ORF">MAGMO_2659</name>
</gene>
<dbReference type="PROSITE" id="PS50887">
    <property type="entry name" value="GGDEF"/>
    <property type="match status" value="1"/>
</dbReference>
<dbReference type="SMART" id="SM00267">
    <property type="entry name" value="GGDEF"/>
    <property type="match status" value="1"/>
</dbReference>
<dbReference type="NCBIfam" id="TIGR00254">
    <property type="entry name" value="GGDEF"/>
    <property type="match status" value="1"/>
</dbReference>
<reference evidence="5" key="1">
    <citation type="submission" date="2015-04" db="EMBL/GenBank/DDBJ databases">
        <authorList>
            <person name="Syromyatnikov M.Y."/>
            <person name="Popov V.N."/>
        </authorList>
    </citation>
    <scope>NUCLEOTIDE SEQUENCE</scope>
    <source>
        <strain evidence="5">MO-1</strain>
    </source>
</reference>
<dbReference type="CDD" id="cd01949">
    <property type="entry name" value="GGDEF"/>
    <property type="match status" value="1"/>
</dbReference>
<evidence type="ECO:0000313" key="5">
    <source>
        <dbReference type="EMBL" id="CRH06814.1"/>
    </source>
</evidence>
<dbReference type="PROSITE" id="PS50042">
    <property type="entry name" value="CNMP_BINDING_3"/>
    <property type="match status" value="1"/>
</dbReference>
<dbReference type="GO" id="GO:0005886">
    <property type="term" value="C:plasma membrane"/>
    <property type="evidence" value="ECO:0007669"/>
    <property type="project" value="TreeGrafter"/>
</dbReference>
<comment type="catalytic activity">
    <reaction evidence="2">
        <text>2 GTP = 3',3'-c-di-GMP + 2 diphosphate</text>
        <dbReference type="Rhea" id="RHEA:24898"/>
        <dbReference type="ChEBI" id="CHEBI:33019"/>
        <dbReference type="ChEBI" id="CHEBI:37565"/>
        <dbReference type="ChEBI" id="CHEBI:58805"/>
        <dbReference type="EC" id="2.7.7.65"/>
    </reaction>
</comment>
<dbReference type="Pfam" id="PF00990">
    <property type="entry name" value="GGDEF"/>
    <property type="match status" value="1"/>
</dbReference>
<evidence type="ECO:0000259" key="3">
    <source>
        <dbReference type="PROSITE" id="PS50042"/>
    </source>
</evidence>
<dbReference type="AlphaFoldDB" id="A0A1S7LL16"/>
<dbReference type="InterPro" id="IPR043128">
    <property type="entry name" value="Rev_trsase/Diguanyl_cyclase"/>
</dbReference>
<dbReference type="GO" id="GO:1902201">
    <property type="term" value="P:negative regulation of bacterial-type flagellum-dependent cell motility"/>
    <property type="evidence" value="ECO:0007669"/>
    <property type="project" value="TreeGrafter"/>
</dbReference>
<keyword evidence="5" id="KW-0808">Transferase</keyword>
<dbReference type="Gene3D" id="2.60.120.10">
    <property type="entry name" value="Jelly Rolls"/>
    <property type="match status" value="1"/>
</dbReference>
<evidence type="ECO:0000259" key="4">
    <source>
        <dbReference type="PROSITE" id="PS50887"/>
    </source>
</evidence>
<dbReference type="CDD" id="cd00038">
    <property type="entry name" value="CAP_ED"/>
    <property type="match status" value="1"/>
</dbReference>
<keyword evidence="5" id="KW-0548">Nucleotidyltransferase</keyword>
<protein>
    <recommendedName>
        <fullName evidence="1">diguanylate cyclase</fullName>
        <ecNumber evidence="1">2.7.7.65</ecNumber>
    </recommendedName>
</protein>
<evidence type="ECO:0000256" key="2">
    <source>
        <dbReference type="ARBA" id="ARBA00034247"/>
    </source>
</evidence>
<dbReference type="Gene3D" id="3.30.70.270">
    <property type="match status" value="1"/>
</dbReference>
<feature type="domain" description="GGDEF" evidence="4">
    <location>
        <begin position="186"/>
        <end position="321"/>
    </location>
</feature>
<organism evidence="5">
    <name type="scientific">Magnetococcus massalia (strain MO-1)</name>
    <dbReference type="NCBI Taxonomy" id="451514"/>
    <lineage>
        <taxon>Bacteria</taxon>
        <taxon>Pseudomonadati</taxon>
        <taxon>Pseudomonadota</taxon>
        <taxon>Magnetococcia</taxon>
        <taxon>Magnetococcales</taxon>
        <taxon>Magnetococcaceae</taxon>
        <taxon>Magnetococcus</taxon>
    </lineage>
</organism>
<dbReference type="InterPro" id="IPR000595">
    <property type="entry name" value="cNMP-bd_dom"/>
</dbReference>
<dbReference type="FunFam" id="3.30.70.270:FF:000001">
    <property type="entry name" value="Diguanylate cyclase domain protein"/>
    <property type="match status" value="1"/>
</dbReference>
<feature type="domain" description="Cyclic nucleotide-binding" evidence="3">
    <location>
        <begin position="16"/>
        <end position="117"/>
    </location>
</feature>
<dbReference type="GO" id="GO:0043709">
    <property type="term" value="P:cell adhesion involved in single-species biofilm formation"/>
    <property type="evidence" value="ECO:0007669"/>
    <property type="project" value="TreeGrafter"/>
</dbReference>
<name>A0A1S7LL16_MAGMO</name>
<dbReference type="InterPro" id="IPR000160">
    <property type="entry name" value="GGDEF_dom"/>
</dbReference>
<dbReference type="InterPro" id="IPR029787">
    <property type="entry name" value="Nucleotide_cyclase"/>
</dbReference>
<dbReference type="PANTHER" id="PTHR45138:SF9">
    <property type="entry name" value="DIGUANYLATE CYCLASE DGCM-RELATED"/>
    <property type="match status" value="1"/>
</dbReference>
<dbReference type="EMBL" id="LO017727">
    <property type="protein sequence ID" value="CRH06814.1"/>
    <property type="molecule type" value="Genomic_DNA"/>
</dbReference>